<evidence type="ECO:0000256" key="1">
    <source>
        <dbReference type="ARBA" id="ARBA00038501"/>
    </source>
</evidence>
<dbReference type="CDD" id="cd05271">
    <property type="entry name" value="NDUFA9_like_SDR_a"/>
    <property type="match status" value="1"/>
</dbReference>
<evidence type="ECO:0000313" key="6">
    <source>
        <dbReference type="EMBL" id="CAB3264252.1"/>
    </source>
</evidence>
<evidence type="ECO:0000256" key="4">
    <source>
        <dbReference type="ARBA" id="ARBA00043145"/>
    </source>
</evidence>
<dbReference type="GO" id="GO:0044877">
    <property type="term" value="F:protein-containing complex binding"/>
    <property type="evidence" value="ECO:0007669"/>
    <property type="project" value="TreeGrafter"/>
</dbReference>
<evidence type="ECO:0000256" key="2">
    <source>
        <dbReference type="ARBA" id="ARBA00040720"/>
    </source>
</evidence>
<dbReference type="AlphaFoldDB" id="A0A6F9DLD0"/>
<organism evidence="6">
    <name type="scientific">Phallusia mammillata</name>
    <dbReference type="NCBI Taxonomy" id="59560"/>
    <lineage>
        <taxon>Eukaryota</taxon>
        <taxon>Metazoa</taxon>
        <taxon>Chordata</taxon>
        <taxon>Tunicata</taxon>
        <taxon>Ascidiacea</taxon>
        <taxon>Phlebobranchia</taxon>
        <taxon>Ascidiidae</taxon>
        <taxon>Phallusia</taxon>
    </lineage>
</organism>
<accession>A0A6F9DLD0</accession>
<proteinExistence type="evidence at transcript level"/>
<dbReference type="EMBL" id="LR788390">
    <property type="protein sequence ID" value="CAB3264252.1"/>
    <property type="molecule type" value="mRNA"/>
</dbReference>
<dbReference type="PANTHER" id="PTHR12126">
    <property type="entry name" value="NADH-UBIQUINONE OXIDOREDUCTASE 39 KDA SUBUNIT-RELATED"/>
    <property type="match status" value="1"/>
</dbReference>
<dbReference type="PANTHER" id="PTHR12126:SF11">
    <property type="entry name" value="NADH DEHYDROGENASE [UBIQUINONE] 1 ALPHA SUBCOMPLEX SUBUNIT 9, MITOCHONDRIAL"/>
    <property type="match status" value="1"/>
</dbReference>
<dbReference type="Gene3D" id="3.40.50.720">
    <property type="entry name" value="NAD(P)-binding Rossmann-like Domain"/>
    <property type="match status" value="1"/>
</dbReference>
<protein>
    <recommendedName>
        <fullName evidence="2">NADH dehydrogenase [ubiquinone] 1 alpha subcomplex subunit 9, mitochondrial</fullName>
    </recommendedName>
    <alternativeName>
        <fullName evidence="4">Complex I-39kD</fullName>
    </alternativeName>
    <alternativeName>
        <fullName evidence="3">NADH-ubiquinone oxidoreductase 39 kDa subunit</fullName>
    </alternativeName>
</protein>
<dbReference type="GO" id="GO:0005739">
    <property type="term" value="C:mitochondrion"/>
    <property type="evidence" value="ECO:0007669"/>
    <property type="project" value="TreeGrafter"/>
</dbReference>
<sequence length="422" mass="48117">MRGIIVGRTHCISRDMSFSALRSTQVVLLPSNKFAEKQCRKMHSSELPQGRGGRSSFSGVSATVFGGYGFVGRAVTNHLGAVGSAVMLPYRGTFERVQRLRLMADLGQFQFRENFTINQTDDEIRELIEHSNCVVNLIGAREPFNFYTMDEVNLDWPKRLARLVAEKGDGTRLVHLTHLNCTQEMGRDMSCLLRQNYDAENAMREIYPETTIVRSSNIYGHGDYFTFLYLHKRMNTSLSKLGAFPLMYDAGRSTVIQPVFVSDVAEGITRILRHPDAPGHTFEFVGEGRYVLSDFIEFLFKCANTKSYLYDTIGPLDRSKATILQEAVHKLLELYFLRQTMPTPFIPRFLDFLMRQGGKKGMWMTFDHFKQLHLTDQTQGLPGLRELGIVPAETEEKIFDFVGCNVRSYQMIPGKIPRVRCK</sequence>
<evidence type="ECO:0000256" key="3">
    <source>
        <dbReference type="ARBA" id="ARBA00042000"/>
    </source>
</evidence>
<dbReference type="SUPFAM" id="SSF51735">
    <property type="entry name" value="NAD(P)-binding Rossmann-fold domains"/>
    <property type="match status" value="1"/>
</dbReference>
<comment type="similarity">
    <text evidence="1">Belongs to the complex I NDUFA9 subunit family.</text>
</comment>
<evidence type="ECO:0000256" key="5">
    <source>
        <dbReference type="ARBA" id="ARBA00046455"/>
    </source>
</evidence>
<reference evidence="6" key="1">
    <citation type="submission" date="2020-04" db="EMBL/GenBank/DDBJ databases">
        <authorList>
            <person name="Neveu A P."/>
        </authorList>
    </citation>
    <scope>NUCLEOTIDE SEQUENCE</scope>
    <source>
        <tissue evidence="6">Whole embryo</tissue>
    </source>
</reference>
<dbReference type="InterPro" id="IPR036291">
    <property type="entry name" value="NAD(P)-bd_dom_sf"/>
</dbReference>
<keyword evidence="6" id="KW-0830">Ubiquinone</keyword>
<dbReference type="InterPro" id="IPR051207">
    <property type="entry name" value="ComplexI_NDUFA9_subunit"/>
</dbReference>
<gene>
    <name evidence="6" type="primary">Ndufa9</name>
</gene>
<comment type="subunit">
    <text evidence="5">Complex I is composed of 45 different subunits. This a component of the hydrophobic protein fraction. Interacts with BLOC1S1. Interacts with SLC2A4. Interacts with CLOCK. Interacts with RAB5IF.</text>
</comment>
<name>A0A6F9DLD0_9ASCI</name>